<evidence type="ECO:0000313" key="1">
    <source>
        <dbReference type="EMBL" id="CUP44622.1"/>
    </source>
</evidence>
<proteinExistence type="predicted"/>
<sequence length="112" mass="13192">MSWADKQLKKAKIHSLVEQALKDPQFQEAQKKQTEDAIREAFDCFLLISADYLHRHHSYGKKRLMRFLEFADGQMKYIPEDPEYFRLLNDALAEETGVNILENLGGQDEKYR</sequence>
<organism evidence="1 2">
    <name type="scientific">Faecalicatena contorta</name>
    <dbReference type="NCBI Taxonomy" id="39482"/>
    <lineage>
        <taxon>Bacteria</taxon>
        <taxon>Bacillati</taxon>
        <taxon>Bacillota</taxon>
        <taxon>Clostridia</taxon>
        <taxon>Lachnospirales</taxon>
        <taxon>Lachnospiraceae</taxon>
        <taxon>Faecalicatena</taxon>
    </lineage>
</organism>
<accession>A0A174N7A2</accession>
<dbReference type="OrthoDB" id="2075081at2"/>
<dbReference type="STRING" id="39482.ERS852491_05159"/>
<dbReference type="AlphaFoldDB" id="A0A174N7A2"/>
<dbReference type="RefSeq" id="WP_055155408.1">
    <property type="nucleotide sequence ID" value="NZ_CYZU01000115.1"/>
</dbReference>
<gene>
    <name evidence="1" type="ORF">ERS852491_05159</name>
</gene>
<dbReference type="EMBL" id="CYZU01000115">
    <property type="protein sequence ID" value="CUP44622.1"/>
    <property type="molecule type" value="Genomic_DNA"/>
</dbReference>
<dbReference type="Proteomes" id="UP000095544">
    <property type="component" value="Unassembled WGS sequence"/>
</dbReference>
<name>A0A174N7A2_9FIRM</name>
<protein>
    <submittedName>
        <fullName evidence="1">Uncharacterized protein</fullName>
    </submittedName>
</protein>
<evidence type="ECO:0000313" key="2">
    <source>
        <dbReference type="Proteomes" id="UP000095544"/>
    </source>
</evidence>
<reference evidence="1 2" key="1">
    <citation type="submission" date="2015-09" db="EMBL/GenBank/DDBJ databases">
        <authorList>
            <consortium name="Pathogen Informatics"/>
        </authorList>
    </citation>
    <scope>NUCLEOTIDE SEQUENCE [LARGE SCALE GENOMIC DNA]</scope>
    <source>
        <strain evidence="1 2">2789STDY5834876</strain>
    </source>
</reference>